<reference evidence="5" key="1">
    <citation type="submission" date="2021-01" db="EMBL/GenBank/DDBJ databases">
        <authorList>
            <consortium name="Genoscope - CEA"/>
            <person name="William W."/>
        </authorList>
    </citation>
    <scope>NUCLEOTIDE SEQUENCE</scope>
</reference>
<evidence type="ECO:0000256" key="4">
    <source>
        <dbReference type="SAM" id="Phobius"/>
    </source>
</evidence>
<feature type="transmembrane region" description="Helical" evidence="4">
    <location>
        <begin position="932"/>
        <end position="952"/>
    </location>
</feature>
<keyword evidence="3" id="KW-1015">Disulfide bond</keyword>
<evidence type="ECO:0000313" key="5">
    <source>
        <dbReference type="EMBL" id="CAD8190136.1"/>
    </source>
</evidence>
<dbReference type="EMBL" id="CAJJDP010000095">
    <property type="protein sequence ID" value="CAD8190136.1"/>
    <property type="molecule type" value="Genomic_DNA"/>
</dbReference>
<gene>
    <name evidence="5" type="ORF">POCTA_138.1.T0960185</name>
</gene>
<dbReference type="OrthoDB" id="304690at2759"/>
<feature type="transmembrane region" description="Helical" evidence="4">
    <location>
        <begin position="1006"/>
        <end position="1022"/>
    </location>
</feature>
<feature type="transmembrane region" description="Helical" evidence="4">
    <location>
        <begin position="1028"/>
        <end position="1045"/>
    </location>
</feature>
<evidence type="ECO:0000256" key="1">
    <source>
        <dbReference type="ARBA" id="ARBA00022729"/>
    </source>
</evidence>
<dbReference type="Pfam" id="PF13948">
    <property type="entry name" value="DUF4215"/>
    <property type="match status" value="4"/>
</dbReference>
<dbReference type="Proteomes" id="UP000683925">
    <property type="component" value="Unassembled WGS sequence"/>
</dbReference>
<dbReference type="NCBIfam" id="TIGR02232">
    <property type="entry name" value="myxo_disulf_rpt"/>
    <property type="match status" value="4"/>
</dbReference>
<comment type="caution">
    <text evidence="5">The sequence shown here is derived from an EMBL/GenBank/DDBJ whole genome shotgun (WGS) entry which is preliminary data.</text>
</comment>
<keyword evidence="4" id="KW-0472">Membrane</keyword>
<keyword evidence="6" id="KW-1185">Reference proteome</keyword>
<keyword evidence="1" id="KW-0732">Signal</keyword>
<name>A0A8S1WWH3_PAROT</name>
<feature type="transmembrane region" description="Helical" evidence="4">
    <location>
        <begin position="875"/>
        <end position="895"/>
    </location>
</feature>
<evidence type="ECO:0000256" key="3">
    <source>
        <dbReference type="ARBA" id="ARBA00023157"/>
    </source>
</evidence>
<feature type="transmembrane region" description="Helical" evidence="4">
    <location>
        <begin position="964"/>
        <end position="985"/>
    </location>
</feature>
<protein>
    <recommendedName>
        <fullName evidence="7">Insulin-like growth factor binding protein, N-terminal</fullName>
    </recommendedName>
</protein>
<dbReference type="InterPro" id="IPR011936">
    <property type="entry name" value="Myxo_disulph_rpt"/>
</dbReference>
<dbReference type="PANTHER" id="PTHR39767">
    <property type="entry name" value="CALCIUM/CALMODULIN-BINDING MEMBRANE PROTEIN PCM4-RELATED"/>
    <property type="match status" value="1"/>
</dbReference>
<keyword evidence="4" id="KW-0812">Transmembrane</keyword>
<evidence type="ECO:0000313" key="6">
    <source>
        <dbReference type="Proteomes" id="UP000683925"/>
    </source>
</evidence>
<evidence type="ECO:0000256" key="2">
    <source>
        <dbReference type="ARBA" id="ARBA00022737"/>
    </source>
</evidence>
<feature type="transmembrane region" description="Helical" evidence="4">
    <location>
        <begin position="776"/>
        <end position="798"/>
    </location>
</feature>
<keyword evidence="2" id="KW-0677">Repeat</keyword>
<evidence type="ECO:0008006" key="7">
    <source>
        <dbReference type="Google" id="ProtNLM"/>
    </source>
</evidence>
<accession>A0A8S1WWH3</accession>
<keyword evidence="4" id="KW-1133">Transmembrane helix</keyword>
<organism evidence="5 6">
    <name type="scientific">Paramecium octaurelia</name>
    <dbReference type="NCBI Taxonomy" id="43137"/>
    <lineage>
        <taxon>Eukaryota</taxon>
        <taxon>Sar</taxon>
        <taxon>Alveolata</taxon>
        <taxon>Ciliophora</taxon>
        <taxon>Intramacronucleata</taxon>
        <taxon>Oligohymenophorea</taxon>
        <taxon>Peniculida</taxon>
        <taxon>Parameciidae</taxon>
        <taxon>Paramecium</taxon>
    </lineage>
</organism>
<feature type="transmembrane region" description="Helical" evidence="4">
    <location>
        <begin position="1089"/>
        <end position="1110"/>
    </location>
</feature>
<proteinExistence type="predicted"/>
<dbReference type="PANTHER" id="PTHR39767:SF2">
    <property type="entry name" value="CHROMOSOME UNDETERMINED SCAFFOLD_1, WHOLE GENOME SHOTGUN SEQUENCE"/>
    <property type="match status" value="1"/>
</dbReference>
<dbReference type="AlphaFoldDB" id="A0A8S1WWH3"/>
<sequence>MSLDWQFLNIDPSNIITQCGSEQIIGGYNKFAKQHAATKLLQLPPHYRLKISLNLYIIDSWDGIEFFQVYVDQLLVYNVSYSGLDGTDYLCGQGSRKDSINQISIEFDHTGLTVFIYLTSTLDDNALDESWGFKNFKLFLFLCPPGCLACNSQDRDVDCNTWMLAHSSYTELVFGNFITDGWTIINGDQNKWQCHTIPTICGKEKCGIDTQLRLTLLNLPVHTQMRIKLMYLRVGTWEWRDQFKTTVDQELIWESPLTSLPNYLYGICDPTSLDVLINIDMVFPHFLSNPTVFFLNNLDGPYADESFGARDIQIFIKRLICGDKVVQLYEECDDGNLLPFDGCFGCMFSCVDGCSVCQDMICLGCFEGWIYLEQEYNCEKQLVQETSYNNYQMQCSDHCLQCNSGICQVCENDYLLEDNYCVQLEKIDLYICGDQIAPYTLMECNCDQNCEECVNTICYSCKSNLKLLDNYCIGTCGDLVVQESEDCDDGNDTEFDGCFHCHYSCPLGCNNCEKGMCLDLCLPGFHFMNQACSTICGDSIIAGNEQCEDNNTQEYDGCYLCKFSCPINCYECFEGTCINCNIGFQLIQNQCSNVCGDGILQIEEQCDDGNEDSGDGCSKTCQVEIDWICNQGNDCAFVKYPQLMCEFIEQNNQYQYTRIKFSQEVQLLSDINYQDAIELSIVDLNETDYNITILEVQSAQYQVTSDVEYILQIQIFTNQLQYPILTVTLTEQLYNDNLAPLVNTVDYLQLNQPNYLSTQQVEIAKTVQLVSKVSFLSIYVLSIILMILGNALSFWGMLDALQQQSYLKFINVLYPQTLIIYFQSTELISMQSLLDSVANLSEKTSLLKSPYIESYEKFQFYQVNADITEGFKAEILVFLALFVFYISSLILERVISILEMSSFLQGFPKFVRFLQRYQRKLNKQIKKFDRSFIQSTLLACSWDLIFMAMLELSSNHDFSYYRSYVRLTITFIILIMIFLLILQQISGVITWKRQNLDQYWFKKQPFFLLIKKILIVSVLVFYQREQIIQTLLMTLINAFYLIYVINMKTTEEFEIQIKNIIMEASLTLFTASTVINWDILQRYFEYKFIIIVSWVQMFFLVSVLILYLLFELHEIIIQIKSKITKLIEKRISRHKSNEERQTQNKENGLQKENLQTQKIIFAVQTVNQIQIKQ</sequence>